<keyword evidence="1" id="KW-0732">Signal</keyword>
<feature type="signal peptide" evidence="1">
    <location>
        <begin position="1"/>
        <end position="18"/>
    </location>
</feature>
<gene>
    <name evidence="3" type="ORF">HF882_06235</name>
</gene>
<dbReference type="InterPro" id="IPR051923">
    <property type="entry name" value="Glycosyl_Hydrolase_39"/>
</dbReference>
<evidence type="ECO:0000313" key="4">
    <source>
        <dbReference type="Proteomes" id="UP000576225"/>
    </source>
</evidence>
<feature type="chain" id="PRO_5032979592" description="Carbohydrate-binding domain-containing protein" evidence="1">
    <location>
        <begin position="19"/>
        <end position="1298"/>
    </location>
</feature>
<dbReference type="Gene3D" id="2.60.40.1190">
    <property type="match status" value="1"/>
</dbReference>
<sequence>MKYNLLLPLLLAGTAAGAAELLPNGTFEQKFKGWHYADYAGKPEPGAVVSDIVYGGNFAYRMGIPGDKGNDLYTGFKPVPGQDHQVTLMWKSDGLPPGDAEIRILRNGGGKVIGWASNPAGSGVNRLAVTGGTHDWRQVKFTVSGSEFPPEVTGANLYVKRGHNGIGNLYVDEVSIRPVVPAPAAPADRLDRWEYEKWRKIPAPGGIDRAVTRSGGGSYCMFAPGQKGASIYQRIPFRPGEGLELSFYLKAEKVPDKDASFMILVNHKNKKTSWIAMPPGSGVNVLGTAGGTFDWREFRLSIPADAIPEDAASLLFFLKRRQNDAGKLYIDDFTAAPPQAEKPVQVVNLWPGDGSFEGGSTFFQLPPDETRAFHGRRSLRMEPAQTGLTSGYLFRVMRPNRTYTVSGYATSDRPGKLTVKADSHKYETIGTGSVELAPGEWKRFTVRLRPQQLVSSFRLGFTKPEGVAVWLDAFQLAEGDAAGTYVPETPLAIGVDRTGVPGEILYTGPEPLVQAARLHNSSGRPMTVKFTASVDAFGTPARRLASETVTLAPGETAVRPLTVLSRREAGYYVLRLRGEADGKVYKADFPLAVTAPPPPKGGNPFFGLHPMGPTSPEILRRIGVGAIRHMPGWRYIPEKDGKYRFSDHDIRYALAGMDQMNSVKVGLVPPRYRRPDGRFADHAAVNEFLRQMLAAWGGSIRDWEIENEPDLVFPGMFKKGGNDAAENYAAYVNAAAPVIKAANPRFRLLASGVSGVDFNTGFPFTRTVLEKAGRVIDVVPVHPYANARYVGADRSDIGPEANAVYRKTRELQKLIRETGGSQPIWYGEIGWALDVEEDYLSEAALRHAEYLSRLMLIGKAAGVERVQYFLADFCIEKERYYYGLWRNTLPLPAAPAYAASAQWLEGAKPGETISDSDIQCFTYLDRNGRPFAALWTADGTPTKARIPLDAARLEAADFFNRPLALKQGPAELALSGAPVYLRLREGTAAELAAALRQAKYDLPPVSAGWRLRNGSTVELTLANRRTAPLTGKAVLSGAEFREPERPLALQPGEETTQVFAAPSSLNGKELTLRVDSTLGELTARYRAEFLPCPAGRPDFRSPELPAAGRLPSMASRDYLIPNDPENGYDGPADLSIESAIGHDSDNLYLAINVRDDVHFQPFSAGKLWAADSIQLVIDTRADALPNVYGFAPDDYEMSFGLTPNGPDKEFDYIYERGRAAASLKQVECNIFRSGDLTCYRIAIPWKVLNMEPENGTVFGLNFIANDHDGHGRNYWMGLTPGIGEAKNPYAYRKFILQR</sequence>
<reference evidence="3 4" key="1">
    <citation type="submission" date="2020-04" db="EMBL/GenBank/DDBJ databases">
        <authorList>
            <person name="Hitch T.C.A."/>
            <person name="Wylensek D."/>
            <person name="Clavel T."/>
        </authorList>
    </citation>
    <scope>NUCLEOTIDE SEQUENCE [LARGE SCALE GENOMIC DNA]</scope>
    <source>
        <strain evidence="3 4">COR2-253-APC-1A</strain>
    </source>
</reference>
<comment type="caution">
    <text evidence="3">The sequence shown here is derived from an EMBL/GenBank/DDBJ whole genome shotgun (WGS) entry which is preliminary data.</text>
</comment>
<accession>A0A848AXB0</accession>
<dbReference type="EMBL" id="JABAEW010000009">
    <property type="protein sequence ID" value="NMD86180.1"/>
    <property type="molecule type" value="Genomic_DNA"/>
</dbReference>
<evidence type="ECO:0000259" key="2">
    <source>
        <dbReference type="Pfam" id="PF06452"/>
    </source>
</evidence>
<feature type="domain" description="Carbohydrate-binding" evidence="2">
    <location>
        <begin position="1140"/>
        <end position="1296"/>
    </location>
</feature>
<dbReference type="GO" id="GO:0016052">
    <property type="term" value="P:carbohydrate catabolic process"/>
    <property type="evidence" value="ECO:0007669"/>
    <property type="project" value="InterPro"/>
</dbReference>
<organism evidence="3 4">
    <name type="scientific">Victivallis vadensis</name>
    <dbReference type="NCBI Taxonomy" id="172901"/>
    <lineage>
        <taxon>Bacteria</taxon>
        <taxon>Pseudomonadati</taxon>
        <taxon>Lentisphaerota</taxon>
        <taxon>Lentisphaeria</taxon>
        <taxon>Victivallales</taxon>
        <taxon>Victivallaceae</taxon>
        <taxon>Victivallis</taxon>
    </lineage>
</organism>
<dbReference type="SUPFAM" id="SSF51445">
    <property type="entry name" value="(Trans)glycosidases"/>
    <property type="match status" value="1"/>
</dbReference>
<name>A0A848AXB0_9BACT</name>
<evidence type="ECO:0000313" key="3">
    <source>
        <dbReference type="EMBL" id="NMD86180.1"/>
    </source>
</evidence>
<dbReference type="GO" id="GO:0004553">
    <property type="term" value="F:hydrolase activity, hydrolyzing O-glycosyl compounds"/>
    <property type="evidence" value="ECO:0007669"/>
    <property type="project" value="InterPro"/>
</dbReference>
<evidence type="ECO:0000256" key="1">
    <source>
        <dbReference type="SAM" id="SignalP"/>
    </source>
</evidence>
<protein>
    <recommendedName>
        <fullName evidence="2">Carbohydrate-binding domain-containing protein</fullName>
    </recommendedName>
</protein>
<dbReference type="PANTHER" id="PTHR12631">
    <property type="entry name" value="ALPHA-L-IDURONIDASE"/>
    <property type="match status" value="1"/>
</dbReference>
<dbReference type="InterPro" id="IPR010502">
    <property type="entry name" value="Carb-bd_dom_fam9"/>
</dbReference>
<dbReference type="CDD" id="cd09621">
    <property type="entry name" value="CBM9_like_5"/>
    <property type="match status" value="1"/>
</dbReference>
<dbReference type="InterPro" id="IPR017853">
    <property type="entry name" value="GH"/>
</dbReference>
<proteinExistence type="predicted"/>
<dbReference type="Gene3D" id="2.60.120.260">
    <property type="entry name" value="Galactose-binding domain-like"/>
    <property type="match status" value="3"/>
</dbReference>
<dbReference type="GO" id="GO:0030246">
    <property type="term" value="F:carbohydrate binding"/>
    <property type="evidence" value="ECO:0007669"/>
    <property type="project" value="InterPro"/>
</dbReference>
<dbReference type="PANTHER" id="PTHR12631:SF10">
    <property type="entry name" value="BETA-XYLOSIDASE-LIKE PROTEIN-RELATED"/>
    <property type="match status" value="1"/>
</dbReference>
<dbReference type="SUPFAM" id="SSF49344">
    <property type="entry name" value="CBD9-like"/>
    <property type="match status" value="1"/>
</dbReference>
<dbReference type="Pfam" id="PF06452">
    <property type="entry name" value="CBM9_1"/>
    <property type="match status" value="1"/>
</dbReference>
<dbReference type="Gene3D" id="3.20.20.80">
    <property type="entry name" value="Glycosidases"/>
    <property type="match status" value="1"/>
</dbReference>
<dbReference type="RefSeq" id="WP_168961997.1">
    <property type="nucleotide sequence ID" value="NZ_JABAEW010000009.1"/>
</dbReference>
<dbReference type="Proteomes" id="UP000576225">
    <property type="component" value="Unassembled WGS sequence"/>
</dbReference>